<comment type="catalytic activity">
    <reaction evidence="1">
        <text>GDP-alpha-D-mannose + H2O = alpha-D-mannose 1-phosphate + GMP + 2 H(+)</text>
        <dbReference type="Rhea" id="RHEA:27978"/>
        <dbReference type="ChEBI" id="CHEBI:15377"/>
        <dbReference type="ChEBI" id="CHEBI:15378"/>
        <dbReference type="ChEBI" id="CHEBI:57527"/>
        <dbReference type="ChEBI" id="CHEBI:58115"/>
        <dbReference type="ChEBI" id="CHEBI:58409"/>
    </reaction>
</comment>
<dbReference type="PANTHER" id="PTHR11839:SF18">
    <property type="entry name" value="NUDIX HYDROLASE DOMAIN-CONTAINING PROTEIN"/>
    <property type="match status" value="1"/>
</dbReference>
<dbReference type="SUPFAM" id="SSF55811">
    <property type="entry name" value="Nudix"/>
    <property type="match status" value="1"/>
</dbReference>
<dbReference type="GO" id="GO:0006753">
    <property type="term" value="P:nucleoside phosphate metabolic process"/>
    <property type="evidence" value="ECO:0007669"/>
    <property type="project" value="TreeGrafter"/>
</dbReference>
<dbReference type="PROSITE" id="PS00893">
    <property type="entry name" value="NUDIX_BOX"/>
    <property type="match status" value="1"/>
</dbReference>
<dbReference type="PANTHER" id="PTHR11839">
    <property type="entry name" value="UDP/ADP-SUGAR PYROPHOSPHATASE"/>
    <property type="match status" value="1"/>
</dbReference>
<evidence type="ECO:0000256" key="5">
    <source>
        <dbReference type="ARBA" id="ARBA00022801"/>
    </source>
</evidence>
<dbReference type="EMBL" id="JACIDR010000002">
    <property type="protein sequence ID" value="MBB3973052.1"/>
    <property type="molecule type" value="Genomic_DNA"/>
</dbReference>
<gene>
    <name evidence="9" type="ORF">GGR24_001709</name>
</gene>
<evidence type="ECO:0000313" key="9">
    <source>
        <dbReference type="EMBL" id="MBB3973052.1"/>
    </source>
</evidence>
<dbReference type="Pfam" id="PF00293">
    <property type="entry name" value="NUDIX"/>
    <property type="match status" value="1"/>
</dbReference>
<evidence type="ECO:0000256" key="3">
    <source>
        <dbReference type="ARBA" id="ARBA00007275"/>
    </source>
</evidence>
<dbReference type="InterPro" id="IPR015797">
    <property type="entry name" value="NUDIX_hydrolase-like_dom_sf"/>
</dbReference>
<dbReference type="Gene3D" id="3.90.79.10">
    <property type="entry name" value="Nucleoside Triphosphate Pyrophosphohydrolase"/>
    <property type="match status" value="1"/>
</dbReference>
<evidence type="ECO:0000256" key="6">
    <source>
        <dbReference type="ARBA" id="ARBA00032162"/>
    </source>
</evidence>
<evidence type="ECO:0000259" key="8">
    <source>
        <dbReference type="PROSITE" id="PS51462"/>
    </source>
</evidence>
<dbReference type="RefSeq" id="WP_183394911.1">
    <property type="nucleotide sequence ID" value="NZ_JACIDR010000002.1"/>
</dbReference>
<dbReference type="PROSITE" id="PS51462">
    <property type="entry name" value="NUDIX"/>
    <property type="match status" value="1"/>
</dbReference>
<protein>
    <recommendedName>
        <fullName evidence="4">GDP-mannose pyrophosphatase</fullName>
    </recommendedName>
    <alternativeName>
        <fullName evidence="6">GDP-mannose hydrolase</fullName>
    </alternativeName>
    <alternativeName>
        <fullName evidence="7">GDPMK</fullName>
    </alternativeName>
</protein>
<reference evidence="9 10" key="1">
    <citation type="submission" date="2020-08" db="EMBL/GenBank/DDBJ databases">
        <title>Genomic Encyclopedia of Type Strains, Phase IV (KMG-IV): sequencing the most valuable type-strain genomes for metagenomic binning, comparative biology and taxonomic classification.</title>
        <authorList>
            <person name="Goeker M."/>
        </authorList>
    </citation>
    <scope>NUCLEOTIDE SEQUENCE [LARGE SCALE GENOMIC DNA]</scope>
    <source>
        <strain evidence="9 10">DSM 25481</strain>
    </source>
</reference>
<proteinExistence type="inferred from homology"/>
<organism evidence="9 10">
    <name type="scientific">Hansschlegelia beijingensis</name>
    <dbReference type="NCBI Taxonomy" id="1133344"/>
    <lineage>
        <taxon>Bacteria</taxon>
        <taxon>Pseudomonadati</taxon>
        <taxon>Pseudomonadota</taxon>
        <taxon>Alphaproteobacteria</taxon>
        <taxon>Hyphomicrobiales</taxon>
        <taxon>Methylopilaceae</taxon>
        <taxon>Hansschlegelia</taxon>
    </lineage>
</organism>
<dbReference type="InterPro" id="IPR000086">
    <property type="entry name" value="NUDIX_hydrolase_dom"/>
</dbReference>
<evidence type="ECO:0000256" key="4">
    <source>
        <dbReference type="ARBA" id="ARBA00016377"/>
    </source>
</evidence>
<comment type="cofactor">
    <cofactor evidence="2">
        <name>Mg(2+)</name>
        <dbReference type="ChEBI" id="CHEBI:18420"/>
    </cofactor>
</comment>
<comment type="similarity">
    <text evidence="3">Belongs to the Nudix hydrolase family. NudK subfamily.</text>
</comment>
<dbReference type="GO" id="GO:0019693">
    <property type="term" value="P:ribose phosphate metabolic process"/>
    <property type="evidence" value="ECO:0007669"/>
    <property type="project" value="TreeGrafter"/>
</dbReference>
<dbReference type="Proteomes" id="UP000528964">
    <property type="component" value="Unassembled WGS sequence"/>
</dbReference>
<evidence type="ECO:0000313" key="10">
    <source>
        <dbReference type="Proteomes" id="UP000528964"/>
    </source>
</evidence>
<comment type="caution">
    <text evidence="9">The sequence shown here is derived from an EMBL/GenBank/DDBJ whole genome shotgun (WGS) entry which is preliminary data.</text>
</comment>
<dbReference type="InterPro" id="IPR020084">
    <property type="entry name" value="NUDIX_hydrolase_CS"/>
</dbReference>
<evidence type="ECO:0000256" key="1">
    <source>
        <dbReference type="ARBA" id="ARBA00000847"/>
    </source>
</evidence>
<name>A0A7W6GFK8_9HYPH</name>
<sequence length="210" mass="22628">MSGGRDDRLADAEAAAELEGPELIHAGYRRLERWRVTLPEAAGRGRIVQEREVLRAGPCVAALAVDVERDLLVLIRQFRLPAALATGKGDLVEVVAGRVEPGEAAEAAVVREIEEEAGITARKIVRLFDFLPTPGIVDESATLFLVSVDAADLPDHSGAAAENELTRPFAVTIDEAIESLSNPAPRNGYLLLALQWLALNRGQLRRLLAA</sequence>
<feature type="domain" description="Nudix hydrolase" evidence="8">
    <location>
        <begin position="55"/>
        <end position="194"/>
    </location>
</feature>
<keyword evidence="5 9" id="KW-0378">Hydrolase</keyword>
<dbReference type="AlphaFoldDB" id="A0A7W6GFK8"/>
<keyword evidence="10" id="KW-1185">Reference proteome</keyword>
<dbReference type="GO" id="GO:0005829">
    <property type="term" value="C:cytosol"/>
    <property type="evidence" value="ECO:0007669"/>
    <property type="project" value="TreeGrafter"/>
</dbReference>
<evidence type="ECO:0000256" key="7">
    <source>
        <dbReference type="ARBA" id="ARBA00032272"/>
    </source>
</evidence>
<dbReference type="GO" id="GO:0019144">
    <property type="term" value="F:ADP-sugar diphosphatase activity"/>
    <property type="evidence" value="ECO:0007669"/>
    <property type="project" value="TreeGrafter"/>
</dbReference>
<evidence type="ECO:0000256" key="2">
    <source>
        <dbReference type="ARBA" id="ARBA00001946"/>
    </source>
</evidence>
<accession>A0A7W6GFK8</accession>